<comment type="caution">
    <text evidence="5">The sequence shown here is derived from an EMBL/GenBank/DDBJ whole genome shotgun (WGS) entry which is preliminary data.</text>
</comment>
<name>A0A162JG53_9HYPO</name>
<keyword evidence="6" id="KW-1185">Reference proteome</keyword>
<evidence type="ECO:0000313" key="5">
    <source>
        <dbReference type="EMBL" id="OAA68452.1"/>
    </source>
</evidence>
<evidence type="ECO:0000256" key="1">
    <source>
        <dbReference type="ARBA" id="ARBA00009480"/>
    </source>
</evidence>
<feature type="compositionally biased region" description="Polar residues" evidence="3">
    <location>
        <begin position="380"/>
        <end position="393"/>
    </location>
</feature>
<feature type="domain" description="T-SNARE coiled-coil homology" evidence="4">
    <location>
        <begin position="415"/>
        <end position="477"/>
    </location>
</feature>
<dbReference type="AlphaFoldDB" id="A0A162JG53"/>
<dbReference type="InterPro" id="IPR000727">
    <property type="entry name" value="T_SNARE_dom"/>
</dbReference>
<dbReference type="CDD" id="cd15886">
    <property type="entry name" value="SNARE_SEC9N"/>
    <property type="match status" value="1"/>
</dbReference>
<evidence type="ECO:0000256" key="2">
    <source>
        <dbReference type="SAM" id="Coils"/>
    </source>
</evidence>
<dbReference type="PANTHER" id="PTHR19305:SF9">
    <property type="entry name" value="SYNAPTOSOMAL-ASSOCIATED PROTEIN 29"/>
    <property type="match status" value="1"/>
</dbReference>
<feature type="compositionally biased region" description="Basic and acidic residues" evidence="3">
    <location>
        <begin position="252"/>
        <end position="265"/>
    </location>
</feature>
<dbReference type="STRING" id="1081102.A0A162JG53"/>
<evidence type="ECO:0000256" key="3">
    <source>
        <dbReference type="SAM" id="MobiDB-lite"/>
    </source>
</evidence>
<dbReference type="SUPFAM" id="SSF58038">
    <property type="entry name" value="SNARE fusion complex"/>
    <property type="match status" value="1"/>
</dbReference>
<dbReference type="OrthoDB" id="18679at2759"/>
<feature type="coiled-coil region" evidence="2">
    <location>
        <begin position="339"/>
        <end position="366"/>
    </location>
</feature>
<dbReference type="Proteomes" id="UP000076874">
    <property type="component" value="Unassembled WGS sequence"/>
</dbReference>
<comment type="similarity">
    <text evidence="1">Belongs to the SNAP-25 family.</text>
</comment>
<feature type="compositionally biased region" description="Gly residues" evidence="3">
    <location>
        <begin position="110"/>
        <end position="122"/>
    </location>
</feature>
<reference evidence="5 6" key="1">
    <citation type="journal article" date="2016" name="Genome Biol. Evol.">
        <title>Divergent and convergent evolution of fungal pathogenicity.</title>
        <authorList>
            <person name="Shang Y."/>
            <person name="Xiao G."/>
            <person name="Zheng P."/>
            <person name="Cen K."/>
            <person name="Zhan S."/>
            <person name="Wang C."/>
        </authorList>
    </citation>
    <scope>NUCLEOTIDE SEQUENCE [LARGE SCALE GENOMIC DNA]</scope>
    <source>
        <strain evidence="5 6">RCEF 264</strain>
    </source>
</reference>
<feature type="compositionally biased region" description="Low complexity" evidence="3">
    <location>
        <begin position="54"/>
        <end position="69"/>
    </location>
</feature>
<feature type="compositionally biased region" description="Gly residues" evidence="3">
    <location>
        <begin position="218"/>
        <end position="231"/>
    </location>
</feature>
<sequence>MGRFGFSKEDEDGNRSRLFGRKKSNNGDENPYAQQSQQSDPYSAPMTALQKQQAAMGLPAGPRAGRPGLPSGPGPRGGAAGLPARPGVNEPQSNYGNPSQQQQPPSNGYSAGGYGAQGGYGGSRYDNSAPSYGNGPPLGRPPTYRSTADSDAAGPSPGGSSYGNGGPRAGARRGGYGGMGGNDDDDDDAGRHALFGDAPKKYAQLQRQEYDINKGDKGGAGGGGSGGGGASDGFDGYGDTRELTAEEQEDEDVKRMNQETRYLRNETDQSLDRSLMIANQAIETSRSTLARMHHQRDRLFNAEQNLDSAANHNKIAEHRAAELKHYNRSMFAVKVNNPFTSKQRAAEQAQAAIDEHRAEREQREETRRIAYASNRNAEENFSQLDKTLNSSSRLGKPRTGLSSKFNLEDDDEEDIQKEQQIDMKIGLLEGAVSSLNMTARSMNEFATEDIEHIDRIAAKSDQVDDGVRANRYRLERIEKGR</sequence>
<dbReference type="GO" id="GO:0006887">
    <property type="term" value="P:exocytosis"/>
    <property type="evidence" value="ECO:0007669"/>
    <property type="project" value="TreeGrafter"/>
</dbReference>
<accession>A0A162JG53</accession>
<feature type="compositionally biased region" description="Low complexity" evidence="3">
    <location>
        <begin position="81"/>
        <end position="109"/>
    </location>
</feature>
<proteinExistence type="inferred from homology"/>
<feature type="compositionally biased region" description="Polar residues" evidence="3">
    <location>
        <begin position="32"/>
        <end position="41"/>
    </location>
</feature>
<feature type="compositionally biased region" description="Gly residues" evidence="3">
    <location>
        <begin position="156"/>
        <end position="181"/>
    </location>
</feature>
<gene>
    <name evidence="5" type="ORF">SPI_00647</name>
</gene>
<dbReference type="GO" id="GO:0031201">
    <property type="term" value="C:SNARE complex"/>
    <property type="evidence" value="ECO:0007669"/>
    <property type="project" value="TreeGrafter"/>
</dbReference>
<dbReference type="PROSITE" id="PS50192">
    <property type="entry name" value="T_SNARE"/>
    <property type="match status" value="1"/>
</dbReference>
<dbReference type="GO" id="GO:0005886">
    <property type="term" value="C:plasma membrane"/>
    <property type="evidence" value="ECO:0007669"/>
    <property type="project" value="TreeGrafter"/>
</dbReference>
<dbReference type="GO" id="GO:0005484">
    <property type="term" value="F:SNAP receptor activity"/>
    <property type="evidence" value="ECO:0007669"/>
    <property type="project" value="TreeGrafter"/>
</dbReference>
<evidence type="ECO:0000259" key="4">
    <source>
        <dbReference type="PROSITE" id="PS50192"/>
    </source>
</evidence>
<keyword evidence="2" id="KW-0175">Coiled coil</keyword>
<protein>
    <submittedName>
        <fullName evidence="5">Plasma membrane snare protein</fullName>
    </submittedName>
</protein>
<feature type="compositionally biased region" description="Basic and acidic residues" evidence="3">
    <location>
        <begin position="208"/>
        <end position="217"/>
    </location>
</feature>
<organism evidence="5 6">
    <name type="scientific">Niveomyces insectorum RCEF 264</name>
    <dbReference type="NCBI Taxonomy" id="1081102"/>
    <lineage>
        <taxon>Eukaryota</taxon>
        <taxon>Fungi</taxon>
        <taxon>Dikarya</taxon>
        <taxon>Ascomycota</taxon>
        <taxon>Pezizomycotina</taxon>
        <taxon>Sordariomycetes</taxon>
        <taxon>Hypocreomycetidae</taxon>
        <taxon>Hypocreales</taxon>
        <taxon>Cordycipitaceae</taxon>
        <taxon>Niveomyces</taxon>
    </lineage>
</organism>
<feature type="region of interest" description="Disordered" evidence="3">
    <location>
        <begin position="1"/>
        <end position="265"/>
    </location>
</feature>
<evidence type="ECO:0000313" key="6">
    <source>
        <dbReference type="Proteomes" id="UP000076874"/>
    </source>
</evidence>
<dbReference type="GO" id="GO:0019905">
    <property type="term" value="F:syntaxin binding"/>
    <property type="evidence" value="ECO:0007669"/>
    <property type="project" value="TreeGrafter"/>
</dbReference>
<dbReference type="EMBL" id="AZHD01000001">
    <property type="protein sequence ID" value="OAA68452.1"/>
    <property type="molecule type" value="Genomic_DNA"/>
</dbReference>
<dbReference type="PANTHER" id="PTHR19305">
    <property type="entry name" value="SYNAPTOSOMAL ASSOCIATED PROTEIN"/>
    <property type="match status" value="1"/>
</dbReference>
<dbReference type="GO" id="GO:0006906">
    <property type="term" value="P:vesicle fusion"/>
    <property type="evidence" value="ECO:0007669"/>
    <property type="project" value="TreeGrafter"/>
</dbReference>
<dbReference type="Gene3D" id="1.20.5.110">
    <property type="match status" value="2"/>
</dbReference>
<feature type="region of interest" description="Disordered" evidence="3">
    <location>
        <begin position="380"/>
        <end position="412"/>
    </location>
</feature>